<organism evidence="2 3">
    <name type="scientific">Ensete ventricosum</name>
    <name type="common">Abyssinian banana</name>
    <name type="synonym">Musa ensete</name>
    <dbReference type="NCBI Taxonomy" id="4639"/>
    <lineage>
        <taxon>Eukaryota</taxon>
        <taxon>Viridiplantae</taxon>
        <taxon>Streptophyta</taxon>
        <taxon>Embryophyta</taxon>
        <taxon>Tracheophyta</taxon>
        <taxon>Spermatophyta</taxon>
        <taxon>Magnoliopsida</taxon>
        <taxon>Liliopsida</taxon>
        <taxon>Zingiberales</taxon>
        <taxon>Musaceae</taxon>
        <taxon>Ensete</taxon>
    </lineage>
</organism>
<dbReference type="Proteomes" id="UP000287651">
    <property type="component" value="Unassembled WGS sequence"/>
</dbReference>
<name>A0A426YJB1_ENSVE</name>
<sequence length="89" mass="9540">MVVFQRELLILATTAQSLLRCSGGIAYPRSGDLIWLAFVGGASLFASAFFRSSIGYPVVDACTKVMVGGVVTLQLDPFDGKVNYVNYSV</sequence>
<accession>A0A426YJB1</accession>
<dbReference type="EMBL" id="AMZH03012011">
    <property type="protein sequence ID" value="RRT51825.1"/>
    <property type="molecule type" value="Genomic_DNA"/>
</dbReference>
<evidence type="ECO:0000313" key="2">
    <source>
        <dbReference type="EMBL" id="RRT51825.1"/>
    </source>
</evidence>
<dbReference type="AlphaFoldDB" id="A0A426YJB1"/>
<reference evidence="2 3" key="1">
    <citation type="journal article" date="2014" name="Agronomy (Basel)">
        <title>A Draft Genome Sequence for Ensete ventricosum, the Drought-Tolerant Tree Against Hunger.</title>
        <authorList>
            <person name="Harrison J."/>
            <person name="Moore K.A."/>
            <person name="Paszkiewicz K."/>
            <person name="Jones T."/>
            <person name="Grant M."/>
            <person name="Ambacheew D."/>
            <person name="Muzemil S."/>
            <person name="Studholme D.J."/>
        </authorList>
    </citation>
    <scope>NUCLEOTIDE SEQUENCE [LARGE SCALE GENOMIC DNA]</scope>
</reference>
<protein>
    <submittedName>
        <fullName evidence="2">Uncharacterized protein</fullName>
    </submittedName>
</protein>
<keyword evidence="1" id="KW-0812">Transmembrane</keyword>
<evidence type="ECO:0000313" key="3">
    <source>
        <dbReference type="Proteomes" id="UP000287651"/>
    </source>
</evidence>
<keyword evidence="1" id="KW-1133">Transmembrane helix</keyword>
<feature type="transmembrane region" description="Helical" evidence="1">
    <location>
        <begin position="33"/>
        <end position="50"/>
    </location>
</feature>
<gene>
    <name evidence="2" type="ORF">B296_00031566</name>
</gene>
<proteinExistence type="predicted"/>
<evidence type="ECO:0000256" key="1">
    <source>
        <dbReference type="SAM" id="Phobius"/>
    </source>
</evidence>
<keyword evidence="1" id="KW-0472">Membrane</keyword>
<comment type="caution">
    <text evidence="2">The sequence shown here is derived from an EMBL/GenBank/DDBJ whole genome shotgun (WGS) entry which is preliminary data.</text>
</comment>